<keyword evidence="12" id="KW-1185">Reference proteome</keyword>
<name>A0A1Y0EAV1_9RHOB</name>
<dbReference type="RefSeq" id="WP_087207031.1">
    <property type="nucleotide sequence ID" value="NZ_CP021431.1"/>
</dbReference>
<dbReference type="EMBL" id="CP021431">
    <property type="protein sequence ID" value="ARU00757.1"/>
    <property type="molecule type" value="Genomic_DNA"/>
</dbReference>
<keyword evidence="5" id="KW-0012">Acyltransferase</keyword>
<evidence type="ECO:0000256" key="5">
    <source>
        <dbReference type="ARBA" id="ARBA00023315"/>
    </source>
</evidence>
<dbReference type="PANTHER" id="PTHR37323">
    <property type="entry name" value="GCN5-RELATED N-ACETYLTRANSFERASE"/>
    <property type="match status" value="1"/>
</dbReference>
<evidence type="ECO:0000256" key="9">
    <source>
        <dbReference type="ARBA" id="ARBA00045724"/>
    </source>
</evidence>
<dbReference type="SUPFAM" id="SSF55729">
    <property type="entry name" value="Acyl-CoA N-acyltransferases (Nat)"/>
    <property type="match status" value="1"/>
</dbReference>
<evidence type="ECO:0000256" key="4">
    <source>
        <dbReference type="ARBA" id="ARBA00023098"/>
    </source>
</evidence>
<evidence type="ECO:0000256" key="2">
    <source>
        <dbReference type="ARBA" id="ARBA00022516"/>
    </source>
</evidence>
<reference evidence="11 12" key="1">
    <citation type="submission" date="2017-05" db="EMBL/GenBank/DDBJ databases">
        <title>Genome Sequence of Loktanella vestfoldensis Strain SMR4r Isolated from a Culture of the Diatom Skeletonema marinoi.</title>
        <authorList>
            <person name="Topel M."/>
            <person name="Pinder M.I.M."/>
            <person name="Johansson O.N."/>
            <person name="Kourtchenko O."/>
            <person name="Godhe A."/>
            <person name="Clarke A.K."/>
        </authorList>
    </citation>
    <scope>NUCLEOTIDE SEQUENCE [LARGE SCALE GENOMIC DNA]</scope>
    <source>
        <strain evidence="11 12">SMR4r</strain>
    </source>
</reference>
<evidence type="ECO:0000313" key="12">
    <source>
        <dbReference type="Proteomes" id="UP000195273"/>
    </source>
</evidence>
<protein>
    <recommendedName>
        <fullName evidence="8">L-ornithine N(alpha)-acyltransferase</fullName>
        <ecNumber evidence="7">2.3.2.30</ecNumber>
    </recommendedName>
</protein>
<evidence type="ECO:0000313" key="11">
    <source>
        <dbReference type="EMBL" id="ARU00757.1"/>
    </source>
</evidence>
<dbReference type="Gene3D" id="3.40.630.30">
    <property type="match status" value="1"/>
</dbReference>
<comment type="catalytic activity">
    <reaction evidence="10">
        <text>a (3R)-hydroxyacyl-[ACP] + L-ornithine = a lyso-ornithine lipid + holo-[ACP] + H(+)</text>
        <dbReference type="Rhea" id="RHEA:20633"/>
        <dbReference type="Rhea" id="RHEA-COMP:9685"/>
        <dbReference type="Rhea" id="RHEA-COMP:9945"/>
        <dbReference type="ChEBI" id="CHEBI:15378"/>
        <dbReference type="ChEBI" id="CHEBI:46911"/>
        <dbReference type="ChEBI" id="CHEBI:64479"/>
        <dbReference type="ChEBI" id="CHEBI:78827"/>
        <dbReference type="ChEBI" id="CHEBI:138482"/>
        <dbReference type="EC" id="2.3.2.30"/>
    </reaction>
    <physiologicalReaction direction="left-to-right" evidence="10">
        <dbReference type="Rhea" id="RHEA:20634"/>
    </physiologicalReaction>
</comment>
<comment type="function">
    <text evidence="9">Catalyzes the first step in the biosynthesis of ornithine lipids, which are phosphorus-free membrane lipids. Catalyzes the 3-hydroxyacyl-acyl carrier protein-dependent acylation of ornithine to form lyso-ornithine lipid (LOL).</text>
</comment>
<dbReference type="InterPro" id="IPR016181">
    <property type="entry name" value="Acyl_CoA_acyltransferase"/>
</dbReference>
<evidence type="ECO:0000256" key="1">
    <source>
        <dbReference type="ARBA" id="ARBA00005189"/>
    </source>
</evidence>
<dbReference type="OrthoDB" id="9787072at2"/>
<dbReference type="AlphaFoldDB" id="A0A1Y0EAV1"/>
<comment type="similarity">
    <text evidence="6">Belongs to the acetyltransferase family. OlsB subfamily.</text>
</comment>
<evidence type="ECO:0000256" key="7">
    <source>
        <dbReference type="ARBA" id="ARBA00039058"/>
    </source>
</evidence>
<evidence type="ECO:0000256" key="6">
    <source>
        <dbReference type="ARBA" id="ARBA00038095"/>
    </source>
</evidence>
<dbReference type="PANTHER" id="PTHR37323:SF1">
    <property type="entry name" value="L-ORNITHINE N(ALPHA)-ACYLTRANSFERASE"/>
    <property type="match status" value="1"/>
</dbReference>
<keyword evidence="3 11" id="KW-0808">Transferase</keyword>
<evidence type="ECO:0000256" key="3">
    <source>
        <dbReference type="ARBA" id="ARBA00022679"/>
    </source>
</evidence>
<dbReference type="GO" id="GO:0043810">
    <property type="term" value="F:ornithine-acyl [acyl carrier protein] N-acyltransferase activity"/>
    <property type="evidence" value="ECO:0007669"/>
    <property type="project" value="UniProtKB-EC"/>
</dbReference>
<comment type="pathway">
    <text evidence="1">Lipid metabolism.</text>
</comment>
<dbReference type="Proteomes" id="UP000195273">
    <property type="component" value="Chromosome"/>
</dbReference>
<keyword evidence="4" id="KW-0443">Lipid metabolism</keyword>
<sequence length="271" mass="29637">MTEMQDHPGDLPTARCKPPSFAVSIAQTPQDVQAAQRLRYLVFVTELGADGPLVDHAAGLERDFFDPHATHLLLRDLARDPEDQVVGVYRLLTEPAAAAAGRFYCETEYDLSRLKTSGLRLLELGRSCLHPDYRGGMAMLHLWQALAAYVAAQEIDLLFGVASFHGTDLDHLAAPLSLLFHRHLAPARFLVQARGAGAVDFTPLPAAQIDRVAAMRDTPALIKAYLRIGGVVGQGVYVDHAFNTTDVCLILPRSQLSARHSDLYTRPLAHG</sequence>
<evidence type="ECO:0000256" key="10">
    <source>
        <dbReference type="ARBA" id="ARBA00047785"/>
    </source>
</evidence>
<dbReference type="GO" id="GO:0006629">
    <property type="term" value="P:lipid metabolic process"/>
    <property type="evidence" value="ECO:0007669"/>
    <property type="project" value="UniProtKB-KW"/>
</dbReference>
<dbReference type="KEGG" id="lvs:LOKVESSMR4R_01440"/>
<dbReference type="Pfam" id="PF13444">
    <property type="entry name" value="Acetyltransf_5"/>
    <property type="match status" value="1"/>
</dbReference>
<dbReference type="InterPro" id="IPR052351">
    <property type="entry name" value="Ornithine_N-alpha-AT"/>
</dbReference>
<accession>A0A1Y0EAV1</accession>
<dbReference type="EC" id="2.3.2.30" evidence="7"/>
<gene>
    <name evidence="11" type="ORF">LOKVESSMR4R_01440</name>
</gene>
<evidence type="ECO:0000256" key="8">
    <source>
        <dbReference type="ARBA" id="ARBA00039866"/>
    </source>
</evidence>
<organism evidence="11 12">
    <name type="scientific">Yoonia vestfoldensis</name>
    <dbReference type="NCBI Taxonomy" id="245188"/>
    <lineage>
        <taxon>Bacteria</taxon>
        <taxon>Pseudomonadati</taxon>
        <taxon>Pseudomonadota</taxon>
        <taxon>Alphaproteobacteria</taxon>
        <taxon>Rhodobacterales</taxon>
        <taxon>Paracoccaceae</taxon>
        <taxon>Yoonia</taxon>
    </lineage>
</organism>
<proteinExistence type="inferred from homology"/>
<keyword evidence="2" id="KW-0444">Lipid biosynthesis</keyword>